<evidence type="ECO:0000313" key="2">
    <source>
        <dbReference type="Proteomes" id="UP000199695"/>
    </source>
</evidence>
<dbReference type="AlphaFoldDB" id="A0A1H8AUX4"/>
<dbReference type="STRING" id="1173111.SAMN05444955_101360"/>
<evidence type="ECO:0000313" key="1">
    <source>
        <dbReference type="EMBL" id="SEM74353.1"/>
    </source>
</evidence>
<dbReference type="OrthoDB" id="368860at2"/>
<organism evidence="1 2">
    <name type="scientific">Lihuaxuella thermophila</name>
    <dbReference type="NCBI Taxonomy" id="1173111"/>
    <lineage>
        <taxon>Bacteria</taxon>
        <taxon>Bacillati</taxon>
        <taxon>Bacillota</taxon>
        <taxon>Bacilli</taxon>
        <taxon>Bacillales</taxon>
        <taxon>Thermoactinomycetaceae</taxon>
        <taxon>Lihuaxuella</taxon>
    </lineage>
</organism>
<proteinExistence type="predicted"/>
<sequence length="81" mass="9568">MKQVNTLFRSLQSFICRKEISEILEMVDYRDPARKFTVQELLKYWIASSIEKWSGFRDSEDKMKSHTDLVAVDYSTLSKKA</sequence>
<reference evidence="1 2" key="1">
    <citation type="submission" date="2016-10" db="EMBL/GenBank/DDBJ databases">
        <authorList>
            <person name="de Groot N.N."/>
        </authorList>
    </citation>
    <scope>NUCLEOTIDE SEQUENCE [LARGE SCALE GENOMIC DNA]</scope>
    <source>
        <strain evidence="1 2">DSM 46701</strain>
    </source>
</reference>
<dbReference type="Proteomes" id="UP000199695">
    <property type="component" value="Unassembled WGS sequence"/>
</dbReference>
<gene>
    <name evidence="1" type="ORF">SAMN05444955_101360</name>
</gene>
<protein>
    <submittedName>
        <fullName evidence="1">Uncharacterized protein</fullName>
    </submittedName>
</protein>
<name>A0A1H8AUX4_9BACL</name>
<dbReference type="RefSeq" id="WP_089964677.1">
    <property type="nucleotide sequence ID" value="NZ_FOCQ01000001.1"/>
</dbReference>
<keyword evidence="2" id="KW-1185">Reference proteome</keyword>
<dbReference type="EMBL" id="FOCQ01000001">
    <property type="protein sequence ID" value="SEM74353.1"/>
    <property type="molecule type" value="Genomic_DNA"/>
</dbReference>
<accession>A0A1H8AUX4</accession>